<dbReference type="InterPro" id="IPR002932">
    <property type="entry name" value="Glu_synthdom"/>
</dbReference>
<gene>
    <name evidence="17" type="ORF">KCU98_g19748</name>
</gene>
<dbReference type="EMBL" id="JAHFXS010005897">
    <property type="protein sequence ID" value="KAG9937384.1"/>
    <property type="molecule type" value="Genomic_DNA"/>
</dbReference>
<keyword evidence="5" id="KW-0285">Flavoprotein</keyword>
<dbReference type="FunFam" id="3.20.20.70:FF:000314">
    <property type="entry name" value="Uncharacterized protein, isoform E"/>
    <property type="match status" value="1"/>
</dbReference>
<comment type="pathway">
    <text evidence="14">Amino-acid biosynthesis.</text>
</comment>
<feature type="domain" description="Glutamate synthase" evidence="15">
    <location>
        <begin position="367"/>
        <end position="663"/>
    </location>
</feature>
<dbReference type="GO" id="GO:0046872">
    <property type="term" value="F:metal ion binding"/>
    <property type="evidence" value="ECO:0007669"/>
    <property type="project" value="UniProtKB-KW"/>
</dbReference>
<evidence type="ECO:0000256" key="5">
    <source>
        <dbReference type="ARBA" id="ARBA00022630"/>
    </source>
</evidence>
<reference evidence="17" key="2">
    <citation type="submission" date="2021-08" db="EMBL/GenBank/DDBJ databases">
        <authorList>
            <person name="Gostincar C."/>
            <person name="Sun X."/>
            <person name="Song Z."/>
            <person name="Gunde-Cimerman N."/>
        </authorList>
    </citation>
    <scope>NUCLEOTIDE SEQUENCE</scope>
    <source>
        <strain evidence="17">EXF-9298</strain>
    </source>
</reference>
<evidence type="ECO:0000256" key="2">
    <source>
        <dbReference type="ARBA" id="ARBA00001927"/>
    </source>
</evidence>
<evidence type="ECO:0000256" key="12">
    <source>
        <dbReference type="ARBA" id="ARBA00023164"/>
    </source>
</evidence>
<dbReference type="PANTHER" id="PTHR11938:SF133">
    <property type="entry name" value="GLUTAMATE SYNTHASE (NADH)"/>
    <property type="match status" value="1"/>
</dbReference>
<evidence type="ECO:0000256" key="13">
    <source>
        <dbReference type="ARBA" id="ARBA00023291"/>
    </source>
</evidence>
<keyword evidence="8" id="KW-0315">Glutamine amidotransferase</keyword>
<evidence type="ECO:0000313" key="17">
    <source>
        <dbReference type="EMBL" id="KAG9937384.1"/>
    </source>
</evidence>
<dbReference type="InterPro" id="IPR013785">
    <property type="entry name" value="Aldolase_TIM"/>
</dbReference>
<evidence type="ECO:0000256" key="10">
    <source>
        <dbReference type="ARBA" id="ARBA00023004"/>
    </source>
</evidence>
<dbReference type="Pfam" id="PF04898">
    <property type="entry name" value="Glu_syn_central"/>
    <property type="match status" value="1"/>
</dbReference>
<evidence type="ECO:0000256" key="4">
    <source>
        <dbReference type="ARBA" id="ARBA00022605"/>
    </source>
</evidence>
<evidence type="ECO:0000256" key="9">
    <source>
        <dbReference type="ARBA" id="ARBA00023002"/>
    </source>
</evidence>
<proteinExistence type="inferred from homology"/>
<dbReference type="AlphaFoldDB" id="A0A9P8F3Z4"/>
<dbReference type="FunFam" id="3.20.20.70:FF:000031">
    <property type="entry name" value="Glutamate synthase 1 [NADH]"/>
    <property type="match status" value="1"/>
</dbReference>
<organism evidence="17 18">
    <name type="scientific">Aureobasidium melanogenum</name>
    <name type="common">Aureobasidium pullulans var. melanogenum</name>
    <dbReference type="NCBI Taxonomy" id="46634"/>
    <lineage>
        <taxon>Eukaryota</taxon>
        <taxon>Fungi</taxon>
        <taxon>Dikarya</taxon>
        <taxon>Ascomycota</taxon>
        <taxon>Pezizomycotina</taxon>
        <taxon>Dothideomycetes</taxon>
        <taxon>Dothideomycetidae</taxon>
        <taxon>Dothideales</taxon>
        <taxon>Saccotheciaceae</taxon>
        <taxon>Aureobasidium</taxon>
    </lineage>
</organism>
<keyword evidence="4" id="KW-0028">Amino-acid biosynthesis</keyword>
<evidence type="ECO:0000256" key="8">
    <source>
        <dbReference type="ARBA" id="ARBA00022962"/>
    </source>
</evidence>
<dbReference type="GO" id="GO:0051538">
    <property type="term" value="F:3 iron, 4 sulfur cluster binding"/>
    <property type="evidence" value="ECO:0007669"/>
    <property type="project" value="UniProtKB-KW"/>
</dbReference>
<evidence type="ECO:0000259" key="15">
    <source>
        <dbReference type="Pfam" id="PF01645"/>
    </source>
</evidence>
<keyword evidence="9" id="KW-0560">Oxidoreductase</keyword>
<keyword evidence="12" id="KW-0314">Glutamate biosynthesis</keyword>
<evidence type="ECO:0000256" key="6">
    <source>
        <dbReference type="ARBA" id="ARBA00022643"/>
    </source>
</evidence>
<evidence type="ECO:0000259" key="16">
    <source>
        <dbReference type="Pfam" id="PF04898"/>
    </source>
</evidence>
<comment type="caution">
    <text evidence="17">The sequence shown here is derived from an EMBL/GenBank/DDBJ whole genome shotgun (WGS) entry which is preliminary data.</text>
</comment>
<evidence type="ECO:0000256" key="14">
    <source>
        <dbReference type="ARBA" id="ARBA00029440"/>
    </source>
</evidence>
<feature type="non-terminal residue" evidence="17">
    <location>
        <position position="1"/>
    </location>
</feature>
<feature type="domain" description="Glutamate synthase central-N" evidence="16">
    <location>
        <begin position="20"/>
        <end position="306"/>
    </location>
</feature>
<dbReference type="SUPFAM" id="SSF51395">
    <property type="entry name" value="FMN-linked oxidoreductases"/>
    <property type="match status" value="1"/>
</dbReference>
<dbReference type="Gene3D" id="3.20.20.70">
    <property type="entry name" value="Aldolase class I"/>
    <property type="match status" value="2"/>
</dbReference>
<feature type="non-terminal residue" evidence="17">
    <location>
        <position position="664"/>
    </location>
</feature>
<keyword evidence="7" id="KW-0479">Metal-binding</keyword>
<comment type="similarity">
    <text evidence="3">Belongs to the glutamate synthase family.</text>
</comment>
<keyword evidence="6" id="KW-0288">FMN</keyword>
<keyword evidence="13" id="KW-0003">3Fe-4S</keyword>
<evidence type="ECO:0000256" key="11">
    <source>
        <dbReference type="ARBA" id="ARBA00023014"/>
    </source>
</evidence>
<keyword evidence="11" id="KW-0411">Iron-sulfur</keyword>
<protein>
    <submittedName>
        <fullName evidence="17">Glutamate synthase-like protein</fullName>
    </submittedName>
</protein>
<evidence type="ECO:0000256" key="1">
    <source>
        <dbReference type="ARBA" id="ARBA00001917"/>
    </source>
</evidence>
<dbReference type="GO" id="GO:0006537">
    <property type="term" value="P:glutamate biosynthetic process"/>
    <property type="evidence" value="ECO:0007669"/>
    <property type="project" value="UniProtKB-KW"/>
</dbReference>
<keyword evidence="10" id="KW-0408">Iron</keyword>
<reference evidence="17" key="1">
    <citation type="journal article" date="2021" name="J Fungi (Basel)">
        <title>Virulence traits and population genomics of the black yeast Aureobasidium melanogenum.</title>
        <authorList>
            <person name="Cernosa A."/>
            <person name="Sun X."/>
            <person name="Gostincar C."/>
            <person name="Fang C."/>
            <person name="Gunde-Cimerman N."/>
            <person name="Song Z."/>
        </authorList>
    </citation>
    <scope>NUCLEOTIDE SEQUENCE</scope>
    <source>
        <strain evidence="17">EXF-9298</strain>
    </source>
</reference>
<keyword evidence="18" id="KW-1185">Reference proteome</keyword>
<accession>A0A9P8F3Z4</accession>
<dbReference type="PANTHER" id="PTHR11938">
    <property type="entry name" value="FAD NADPH DEHYDROGENASE/OXIDOREDUCTASE"/>
    <property type="match status" value="1"/>
</dbReference>
<evidence type="ECO:0000256" key="7">
    <source>
        <dbReference type="ARBA" id="ARBA00022723"/>
    </source>
</evidence>
<comment type="cofactor">
    <cofactor evidence="2">
        <name>[3Fe-4S] cluster</name>
        <dbReference type="ChEBI" id="CHEBI:21137"/>
    </cofactor>
</comment>
<comment type="cofactor">
    <cofactor evidence="1">
        <name>FMN</name>
        <dbReference type="ChEBI" id="CHEBI:58210"/>
    </cofactor>
</comment>
<dbReference type="InterPro" id="IPR006982">
    <property type="entry name" value="Glu_synth_centr_N"/>
</dbReference>
<sequence length="664" mass="72707">EKGADLGFTLSETRVQEDPRLKAFGYSLEQVSLLLGPMAADSKEALGSMGNDAPLACLAQQPRLLYEYFRQLFAQVTNPPIDPIREAVVMSLEAYVGPQGNLLEMSPSQCHRLLLPSPMLSIEEFNALNQISQLHREWNVHTVDITFPKKEGIQGYLDALDRICDQAAEAIEKNDRIIVLSDRATSADRVAVSAVLATGMVHHHLVRNKWRSQVALVVETAEAREVHHMCVLVGYGADAICPYLAIECIMKMAREGLIRKKLTPEQLIDNYKHSLDGGILKVMSKMGISTLQSYKGAQIFEALGIDDSVVDRCFTGTATRIKGMTFELIAQDAFALHEKGYPSRNILEIPGLAETGEYHWRDGGEPHVNDPTSIANIQDAVRTKNDKSYEAYSRSEYEQIKNCTLRGLLDFDFEDRAPVPIDQVEPWTEIVRRFVTGAMSYGSISMESHSTLAVAMNRLGGKSNTGEGGEDPERSLRMDNGDTMRSAIKQIASGRFGVTSAYLADADELQIKMAQGAKPGEGGELPGHKVSGPIARTRHSTPGVGLISPPPHHDIYSIEDLKQLIYDLKCSNPRSRVSVKLVSETGVGIVASGVAKARADHILISGHDGGTGASRWTGIKYAGLPWELGLAETHQTLVLNDLRGRVIVQTDGQLRTGRDVAIAC</sequence>
<evidence type="ECO:0000256" key="3">
    <source>
        <dbReference type="ARBA" id="ARBA00009716"/>
    </source>
</evidence>
<dbReference type="Pfam" id="PF01645">
    <property type="entry name" value="Glu_synthase"/>
    <property type="match status" value="1"/>
</dbReference>
<dbReference type="Proteomes" id="UP000729357">
    <property type="component" value="Unassembled WGS sequence"/>
</dbReference>
<dbReference type="InterPro" id="IPR050711">
    <property type="entry name" value="ET-N_metabolism_enzyme"/>
</dbReference>
<evidence type="ECO:0000313" key="18">
    <source>
        <dbReference type="Proteomes" id="UP000729357"/>
    </source>
</evidence>
<dbReference type="GO" id="GO:0019676">
    <property type="term" value="P:ammonia assimilation cycle"/>
    <property type="evidence" value="ECO:0007669"/>
    <property type="project" value="TreeGrafter"/>
</dbReference>
<dbReference type="CDD" id="cd02808">
    <property type="entry name" value="GltS_FMN"/>
    <property type="match status" value="1"/>
</dbReference>
<dbReference type="GO" id="GO:0016040">
    <property type="term" value="F:glutamate synthase (NADH) activity"/>
    <property type="evidence" value="ECO:0007669"/>
    <property type="project" value="TreeGrafter"/>
</dbReference>
<name>A0A9P8F3Z4_AURME</name>